<accession>A0ABT0ULQ5</accession>
<keyword evidence="2" id="KW-1185">Reference proteome</keyword>
<comment type="caution">
    <text evidence="1">The sequence shown here is derived from an EMBL/GenBank/DDBJ whole genome shotgun (WGS) entry which is preliminary data.</text>
</comment>
<gene>
    <name evidence="1" type="ORF">NBG84_13790</name>
</gene>
<dbReference type="Proteomes" id="UP001431429">
    <property type="component" value="Unassembled WGS sequence"/>
</dbReference>
<proteinExistence type="predicted"/>
<name>A0ABT0ULQ5_9ACTN</name>
<sequence>MNHPFDYWAEVTAEGPVYGSHDTARVVLAEYQSPFIRAAVRWLATQALRIADGLDPHPRMRWFPTGALRIIPDHIGDQLDDVPAQLRAWAGSADERRATYQRLRNGDPFALIVSDHSGVYVLALWPVAMAATPTTPHADRARHRKRRQGIPLLKTFLKRLLRRSLKGVRRGRTHRSALVPSLV</sequence>
<dbReference type="RefSeq" id="WP_250919676.1">
    <property type="nucleotide sequence ID" value="NZ_JAMQAW010000010.1"/>
</dbReference>
<organism evidence="1 2">
    <name type="scientific">Streptomyces albipurpureus</name>
    <dbReference type="NCBI Taxonomy" id="2897419"/>
    <lineage>
        <taxon>Bacteria</taxon>
        <taxon>Bacillati</taxon>
        <taxon>Actinomycetota</taxon>
        <taxon>Actinomycetes</taxon>
        <taxon>Kitasatosporales</taxon>
        <taxon>Streptomycetaceae</taxon>
        <taxon>Streptomyces</taxon>
    </lineage>
</organism>
<protein>
    <submittedName>
        <fullName evidence="1">Uncharacterized protein</fullName>
    </submittedName>
</protein>
<reference evidence="1" key="1">
    <citation type="submission" date="2022-06" db="EMBL/GenBank/DDBJ databases">
        <title>Genome public.</title>
        <authorList>
            <person name="Sun Q."/>
        </authorList>
    </citation>
    <scope>NUCLEOTIDE SEQUENCE</scope>
    <source>
        <strain evidence="1">CWNU-1</strain>
    </source>
</reference>
<evidence type="ECO:0000313" key="1">
    <source>
        <dbReference type="EMBL" id="MCM2389354.1"/>
    </source>
</evidence>
<evidence type="ECO:0000313" key="2">
    <source>
        <dbReference type="Proteomes" id="UP001431429"/>
    </source>
</evidence>
<dbReference type="EMBL" id="JAMQAW010000010">
    <property type="protein sequence ID" value="MCM2389354.1"/>
    <property type="molecule type" value="Genomic_DNA"/>
</dbReference>